<feature type="compositionally biased region" description="Polar residues" evidence="2">
    <location>
        <begin position="15"/>
        <end position="24"/>
    </location>
</feature>
<dbReference type="PANTHER" id="PTHR31540:SF1">
    <property type="entry name" value="CENTROSOMAL PROTEIN OF 131 KDA"/>
    <property type="match status" value="1"/>
</dbReference>
<dbReference type="GO" id="GO:0010824">
    <property type="term" value="P:regulation of centrosome duplication"/>
    <property type="evidence" value="ECO:0007669"/>
    <property type="project" value="TreeGrafter"/>
</dbReference>
<protein>
    <submittedName>
        <fullName evidence="3">Uncharacterized protein</fullName>
    </submittedName>
</protein>
<evidence type="ECO:0000256" key="1">
    <source>
        <dbReference type="SAM" id="Coils"/>
    </source>
</evidence>
<dbReference type="Proteomes" id="UP001107558">
    <property type="component" value="Chromosome 2"/>
</dbReference>
<gene>
    <name evidence="3" type="ORF">PVAND_007352</name>
</gene>
<dbReference type="PANTHER" id="PTHR31540">
    <property type="entry name" value="CENTROSOMAL PROTEIN OF 131 KDA"/>
    <property type="match status" value="1"/>
</dbReference>
<evidence type="ECO:0000256" key="2">
    <source>
        <dbReference type="SAM" id="MobiDB-lite"/>
    </source>
</evidence>
<dbReference type="OrthoDB" id="197735at2759"/>
<feature type="region of interest" description="Disordered" evidence="2">
    <location>
        <begin position="1"/>
        <end position="50"/>
    </location>
</feature>
<sequence>MSSTNDIYEIDYNSDTESSQTSGNVEKLNKSFEKQQQQEQQQQSKRDDGEKVTFLNAVAATKRYIKEHYMESNSDNELDELDYRYRKESDKSLKMNQIIEDYKTEVANINHSTRISSTTDSNSNARLNNMRNSSSSSTNVTANNNNKLNQHSPMNPVIKKYLKAKDQEINVSSSSTSHDNYNNSISIAHSNRKLNDLSKKSKNLKDLTKPITTSTSTMKHTNSITKASLNGIGSSSTSSIHRPNSDKMKKPPPKSPSYGRQDSTLDEFQIEKVVSWMSVNEDSFSELDFGHDNKAPPLDDKSIIDKDDVAYQEFASLIKEIEKDQKDSEDFKALKTDVEFKLNTILNSMGSPENEISINECNDDNNNSNAATTPNNKLKEIYSYLDKVDSTCDKALIDIKGNNLVERDNIELEFALEPDVIEDIPKISDLLMLPNHQLARRIVKLSLRANELSNAIQLSKEHVANVRSDKSKALRLEKLNGQNRLKEQKKHYEEIVARHQTFIEQLIKDKAALCEKVSQITRRIESQNQAWEHRLKTEVEKAKEQAAAGEKIRRERWVRDNTKKIKELTVKGLELEINKMSTNHKQEIDALKRQHQLDIMKAIDETKEKYDKSEKAIRESYAEERELAIERERRAIKERYEKQVDDERKSAEQQRMRMIHDFELEKDRLYAEMREKEHQYEMKKEELINEKMEMLEEVKETYEERLKQRESKNQMELKKIQEQYETDFKIWKREYETKMKLRESEKENAIREQYRLERDRQIDAIISKVDVESIKHQQDYEGKLNRMKEKYEHEIRELENSEKGLKDKYIEARTRLAESEANAQNLKAMVTQMELQLNHLTKLCEKFTAEKDSLREEARNEIKVELQNINKEHELEIQRIYSRVQQAIQKKDATLEVLQKENNVLRERSLKMDAIIRQQRKDYCTK</sequence>
<proteinExistence type="predicted"/>
<keyword evidence="1" id="KW-0175">Coiled coil</keyword>
<dbReference type="InterPro" id="IPR030465">
    <property type="entry name" value="CEP131"/>
</dbReference>
<name>A0A9J6C6Y4_POLVA</name>
<keyword evidence="4" id="KW-1185">Reference proteome</keyword>
<dbReference type="EMBL" id="JADBJN010000002">
    <property type="protein sequence ID" value="KAG5677608.1"/>
    <property type="molecule type" value="Genomic_DNA"/>
</dbReference>
<dbReference type="GO" id="GO:0034451">
    <property type="term" value="C:centriolar satellite"/>
    <property type="evidence" value="ECO:0007669"/>
    <property type="project" value="TreeGrafter"/>
</dbReference>
<dbReference type="AlphaFoldDB" id="A0A9J6C6Y4"/>
<accession>A0A9J6C6Y4</accession>
<evidence type="ECO:0000313" key="4">
    <source>
        <dbReference type="Proteomes" id="UP001107558"/>
    </source>
</evidence>
<dbReference type="GO" id="GO:0005929">
    <property type="term" value="C:cilium"/>
    <property type="evidence" value="ECO:0007669"/>
    <property type="project" value="GOC"/>
</dbReference>
<feature type="coiled-coil region" evidence="1">
    <location>
        <begin position="777"/>
        <end position="908"/>
    </location>
</feature>
<feature type="coiled-coil region" evidence="1">
    <location>
        <begin position="603"/>
        <end position="752"/>
    </location>
</feature>
<comment type="caution">
    <text evidence="3">The sequence shown here is derived from an EMBL/GenBank/DDBJ whole genome shotgun (WGS) entry which is preliminary data.</text>
</comment>
<dbReference type="GO" id="GO:0035735">
    <property type="term" value="P:intraciliary transport involved in cilium assembly"/>
    <property type="evidence" value="ECO:0007669"/>
    <property type="project" value="InterPro"/>
</dbReference>
<feature type="region of interest" description="Disordered" evidence="2">
    <location>
        <begin position="114"/>
        <end position="154"/>
    </location>
</feature>
<feature type="region of interest" description="Disordered" evidence="2">
    <location>
        <begin position="200"/>
        <end position="264"/>
    </location>
</feature>
<feature type="compositionally biased region" description="Low complexity" evidence="2">
    <location>
        <begin position="121"/>
        <end position="149"/>
    </location>
</feature>
<feature type="compositionally biased region" description="Polar residues" evidence="2">
    <location>
        <begin position="210"/>
        <end position="233"/>
    </location>
</feature>
<organism evidence="3 4">
    <name type="scientific">Polypedilum vanderplanki</name>
    <name type="common">Sleeping chironomid midge</name>
    <dbReference type="NCBI Taxonomy" id="319348"/>
    <lineage>
        <taxon>Eukaryota</taxon>
        <taxon>Metazoa</taxon>
        <taxon>Ecdysozoa</taxon>
        <taxon>Arthropoda</taxon>
        <taxon>Hexapoda</taxon>
        <taxon>Insecta</taxon>
        <taxon>Pterygota</taxon>
        <taxon>Neoptera</taxon>
        <taxon>Endopterygota</taxon>
        <taxon>Diptera</taxon>
        <taxon>Nematocera</taxon>
        <taxon>Chironomoidea</taxon>
        <taxon>Chironomidae</taxon>
        <taxon>Chironominae</taxon>
        <taxon>Polypedilum</taxon>
        <taxon>Polypedilum</taxon>
    </lineage>
</organism>
<reference evidence="3" key="1">
    <citation type="submission" date="2021-03" db="EMBL/GenBank/DDBJ databases">
        <title>Chromosome level genome of the anhydrobiotic midge Polypedilum vanderplanki.</title>
        <authorList>
            <person name="Yoshida Y."/>
            <person name="Kikawada T."/>
            <person name="Gusev O."/>
        </authorList>
    </citation>
    <scope>NUCLEOTIDE SEQUENCE</scope>
    <source>
        <strain evidence="3">NIAS01</strain>
        <tissue evidence="3">Whole body or cell culture</tissue>
    </source>
</reference>
<evidence type="ECO:0000313" key="3">
    <source>
        <dbReference type="EMBL" id="KAG5677608.1"/>
    </source>
</evidence>